<comment type="catalytic activity">
    <reaction evidence="1">
        <text>5-hydroxyisourate + H2O = 5-hydroxy-2-oxo-4-ureido-2,5-dihydro-1H-imidazole-5-carboxylate + H(+)</text>
        <dbReference type="Rhea" id="RHEA:23736"/>
        <dbReference type="ChEBI" id="CHEBI:15377"/>
        <dbReference type="ChEBI" id="CHEBI:15378"/>
        <dbReference type="ChEBI" id="CHEBI:18072"/>
        <dbReference type="ChEBI" id="CHEBI:58639"/>
        <dbReference type="EC" id="3.5.2.17"/>
    </reaction>
</comment>
<dbReference type="PROSITE" id="PS00768">
    <property type="entry name" value="TRANSTHYRETIN_1"/>
    <property type="match status" value="1"/>
</dbReference>
<proteinExistence type="predicted"/>
<dbReference type="PROSITE" id="PS00769">
    <property type="entry name" value="TRANSTHYRETIN_2"/>
    <property type="match status" value="1"/>
</dbReference>
<dbReference type="Pfam" id="PF00576">
    <property type="entry name" value="Transthyretin"/>
    <property type="match status" value="1"/>
</dbReference>
<comment type="caution">
    <text evidence="10">The sequence shown here is derived from an EMBL/GenBank/DDBJ whole genome shotgun (WGS) entry which is preliminary data.</text>
</comment>
<dbReference type="PANTHER" id="PTHR43466:SF1">
    <property type="entry name" value="2-OXO-4-HYDROXY-4-CARBOXY-5-UREIDOIMIDAZOLINE DECARBOXYLASE-RELATED"/>
    <property type="match status" value="1"/>
</dbReference>
<dbReference type="SUPFAM" id="SSF158694">
    <property type="entry name" value="UraD-Like"/>
    <property type="match status" value="1"/>
</dbReference>
<dbReference type="GO" id="GO:0019628">
    <property type="term" value="P:urate catabolic process"/>
    <property type="evidence" value="ECO:0007669"/>
    <property type="project" value="TreeGrafter"/>
</dbReference>
<feature type="domain" description="Transthyretin/hydroxyisourate hydrolase" evidence="8">
    <location>
        <begin position="432"/>
        <end position="559"/>
    </location>
</feature>
<dbReference type="InterPro" id="IPR023418">
    <property type="entry name" value="Thyroxine_BS"/>
</dbReference>
<evidence type="ECO:0000256" key="2">
    <source>
        <dbReference type="ARBA" id="ARBA00001163"/>
    </source>
</evidence>
<evidence type="ECO:0000256" key="3">
    <source>
        <dbReference type="ARBA" id="ARBA00004754"/>
    </source>
</evidence>
<sequence length="560" mass="60611">RAEADVKATAERDGKLIYYGEGPNGNGRKDAQRLCARCVTKDCKFVVTFAGQQDELAPVLRCELDKNPGMKPRQALPLLKGYVHKTMKGNFAGKVIQAAKTLGTMDDEYSYIEPFAKMVNDSGIGTMTVQTVDAAEMKQIYVNRLRAEHDFAMKELHESQRTPFDEPSTDHITDEGGAYYAGFTYIPRYAVDMFNAGLLDKPGSKKCSGFNLNPVAVEASADAAMAAPDVVWVDRLLDAVNVSGGNSVSSSSLSRVSSSRDFVVIMRRIWLSETPLSGWLEAFEAHPRIGQKKHVQERESKEQAAAAATMNEDIATQMHALNEQYYDKFGFVFLICASGVPAPTILAALKDRINNKPAVEFQNAAVEQMKITELRLHKLVVEHTSGTHRRAQARLDGVRRHLAGTSAPLHGEGSAAATPSATAAGGAVRSPITTHVLDTALGRPASNLSIVISRAPLEASSVGTAPPAASYTELGRGATNDDGRVATLLQPPLMPGHYRLRFETGAYLLSNHASALAPCGGLPFYPEVTVDFTISAAQTREHFHVPILLSPFGYSTYRGS</sequence>
<dbReference type="InterPro" id="IPR036778">
    <property type="entry name" value="OHCU_decarboxylase_sf"/>
</dbReference>
<evidence type="ECO:0000313" key="11">
    <source>
        <dbReference type="Proteomes" id="UP000660262"/>
    </source>
</evidence>
<evidence type="ECO:0000256" key="5">
    <source>
        <dbReference type="ARBA" id="ARBA00022793"/>
    </source>
</evidence>
<keyword evidence="7" id="KW-0456">Lyase</keyword>
<keyword evidence="5" id="KW-0210">Decarboxylase</keyword>
<reference evidence="10" key="1">
    <citation type="submission" date="2020-10" db="EMBL/GenBank/DDBJ databases">
        <title>Unveiling of a novel bifunctional photoreceptor, Dualchrome1, isolated from a cosmopolitan green alga.</title>
        <authorList>
            <person name="Suzuki S."/>
            <person name="Kawachi M."/>
        </authorList>
    </citation>
    <scope>NUCLEOTIDE SEQUENCE</scope>
    <source>
        <strain evidence="10">NIES 2893</strain>
    </source>
</reference>
<dbReference type="InterPro" id="IPR023416">
    <property type="entry name" value="Transthyretin/HIU_hydrolase_d"/>
</dbReference>
<evidence type="ECO:0000256" key="1">
    <source>
        <dbReference type="ARBA" id="ARBA00001043"/>
    </source>
</evidence>
<accession>A0A830HVL2</accession>
<dbReference type="EMBL" id="BNJQ01000031">
    <property type="protein sequence ID" value="GHP10813.1"/>
    <property type="molecule type" value="Genomic_DNA"/>
</dbReference>
<dbReference type="Pfam" id="PF09349">
    <property type="entry name" value="OHCU_decarbox"/>
    <property type="match status" value="1"/>
</dbReference>
<dbReference type="InterPro" id="IPR036817">
    <property type="entry name" value="Transthyretin/HIU_hydrolase_sf"/>
</dbReference>
<dbReference type="InterPro" id="IPR018020">
    <property type="entry name" value="OHCU_decarboxylase"/>
</dbReference>
<dbReference type="OrthoDB" id="10265230at2759"/>
<comment type="pathway">
    <text evidence="3">Purine metabolism; urate degradation; (S)-allantoin from urate: step 3/3.</text>
</comment>
<feature type="non-terminal residue" evidence="10">
    <location>
        <position position="560"/>
    </location>
</feature>
<comment type="catalytic activity">
    <reaction evidence="2">
        <text>5-hydroxy-2-oxo-4-ureido-2,5-dihydro-1H-imidazole-5-carboxylate + H(+) = (S)-allantoin + CO2</text>
        <dbReference type="Rhea" id="RHEA:26301"/>
        <dbReference type="ChEBI" id="CHEBI:15378"/>
        <dbReference type="ChEBI" id="CHEBI:15678"/>
        <dbReference type="ChEBI" id="CHEBI:16526"/>
        <dbReference type="ChEBI" id="CHEBI:58639"/>
        <dbReference type="EC" id="4.1.1.97"/>
    </reaction>
</comment>
<dbReference type="GO" id="GO:0006144">
    <property type="term" value="P:purine nucleobase metabolic process"/>
    <property type="evidence" value="ECO:0007669"/>
    <property type="project" value="UniProtKB-KW"/>
</dbReference>
<dbReference type="NCBIfam" id="TIGR02962">
    <property type="entry name" value="hdxy_isourate"/>
    <property type="match status" value="1"/>
</dbReference>
<dbReference type="GO" id="GO:0051997">
    <property type="term" value="F:2-oxo-4-hydroxy-4-carboxy-5-ureidoimidazoline decarboxylase activity"/>
    <property type="evidence" value="ECO:0007669"/>
    <property type="project" value="UniProtKB-EC"/>
</dbReference>
<evidence type="ECO:0000256" key="7">
    <source>
        <dbReference type="ARBA" id="ARBA00023239"/>
    </source>
</evidence>
<dbReference type="Gene3D" id="1.10.3330.10">
    <property type="entry name" value="Oxo-4-hydroxy-4-carboxy-5-ureidoimidazoline decarboxylase"/>
    <property type="match status" value="1"/>
</dbReference>
<keyword evidence="11" id="KW-1185">Reference proteome</keyword>
<evidence type="ECO:0000256" key="4">
    <source>
        <dbReference type="ARBA" id="ARBA00022631"/>
    </source>
</evidence>
<evidence type="ECO:0000259" key="8">
    <source>
        <dbReference type="Pfam" id="PF00576"/>
    </source>
</evidence>
<evidence type="ECO:0000259" key="9">
    <source>
        <dbReference type="Pfam" id="PF09349"/>
    </source>
</evidence>
<feature type="domain" description="Oxo-4-hydroxy-4-carboxy-5-ureidoimidazoline decarboxylase" evidence="9">
    <location>
        <begin position="258"/>
        <end position="376"/>
    </location>
</feature>
<evidence type="ECO:0008006" key="12">
    <source>
        <dbReference type="Google" id="ProtNLM"/>
    </source>
</evidence>
<dbReference type="PANTHER" id="PTHR43466">
    <property type="entry name" value="2-OXO-4-HYDROXY-4-CARBOXY-5-UREIDOIMIDAZOLINE DECARBOXYLASE-RELATED"/>
    <property type="match status" value="1"/>
</dbReference>
<dbReference type="InterPro" id="IPR023419">
    <property type="entry name" value="Transthyretin_CS"/>
</dbReference>
<dbReference type="GO" id="GO:0005777">
    <property type="term" value="C:peroxisome"/>
    <property type="evidence" value="ECO:0007669"/>
    <property type="project" value="TreeGrafter"/>
</dbReference>
<dbReference type="AlphaFoldDB" id="A0A830HVL2"/>
<dbReference type="GO" id="GO:0033971">
    <property type="term" value="F:hydroxyisourate hydrolase activity"/>
    <property type="evidence" value="ECO:0007669"/>
    <property type="project" value="UniProtKB-EC"/>
</dbReference>
<dbReference type="Gene3D" id="2.60.40.180">
    <property type="entry name" value="Transthyretin/hydroxyisourate hydrolase domain"/>
    <property type="match status" value="1"/>
</dbReference>
<dbReference type="SUPFAM" id="SSF49472">
    <property type="entry name" value="Transthyretin (synonym: prealbumin)"/>
    <property type="match status" value="1"/>
</dbReference>
<gene>
    <name evidence="10" type="ORF">PPROV_000954400</name>
</gene>
<evidence type="ECO:0000313" key="10">
    <source>
        <dbReference type="EMBL" id="GHP10813.1"/>
    </source>
</evidence>
<protein>
    <recommendedName>
        <fullName evidence="12">Hydroxyisourate hydrolase</fullName>
    </recommendedName>
</protein>
<dbReference type="Proteomes" id="UP000660262">
    <property type="component" value="Unassembled WGS sequence"/>
</dbReference>
<dbReference type="InterPro" id="IPR014306">
    <property type="entry name" value="Hydroxyisourate_hydrolase"/>
</dbReference>
<dbReference type="CDD" id="cd05822">
    <property type="entry name" value="TLP_HIUase"/>
    <property type="match status" value="1"/>
</dbReference>
<keyword evidence="4" id="KW-0659">Purine metabolism</keyword>
<keyword evidence="6" id="KW-0378">Hydrolase</keyword>
<name>A0A830HVL2_9CHLO</name>
<evidence type="ECO:0000256" key="6">
    <source>
        <dbReference type="ARBA" id="ARBA00022801"/>
    </source>
</evidence>
<organism evidence="10 11">
    <name type="scientific">Pycnococcus provasolii</name>
    <dbReference type="NCBI Taxonomy" id="41880"/>
    <lineage>
        <taxon>Eukaryota</taxon>
        <taxon>Viridiplantae</taxon>
        <taxon>Chlorophyta</taxon>
        <taxon>Pseudoscourfieldiophyceae</taxon>
        <taxon>Pseudoscourfieldiales</taxon>
        <taxon>Pycnococcaceae</taxon>
        <taxon>Pycnococcus</taxon>
    </lineage>
</organism>